<dbReference type="EMBL" id="JACHOU010000025">
    <property type="protein sequence ID" value="MBB6357524.1"/>
    <property type="molecule type" value="Genomic_DNA"/>
</dbReference>
<dbReference type="Proteomes" id="UP000536262">
    <property type="component" value="Unassembled WGS sequence"/>
</dbReference>
<evidence type="ECO:0000313" key="11">
    <source>
        <dbReference type="EMBL" id="MBB6357524.1"/>
    </source>
</evidence>
<evidence type="ECO:0000256" key="8">
    <source>
        <dbReference type="PROSITE-ProRule" id="PRU00278"/>
    </source>
</evidence>
<dbReference type="InterPro" id="IPR027304">
    <property type="entry name" value="Trigger_fact/SurA_dom_sf"/>
</dbReference>
<feature type="domain" description="PpiC" evidence="10">
    <location>
        <begin position="150"/>
        <end position="252"/>
    </location>
</feature>
<evidence type="ECO:0000256" key="1">
    <source>
        <dbReference type="ARBA" id="ARBA00000971"/>
    </source>
</evidence>
<dbReference type="InterPro" id="IPR000297">
    <property type="entry name" value="PPIase_PpiC"/>
</dbReference>
<evidence type="ECO:0000256" key="9">
    <source>
        <dbReference type="SAM" id="MobiDB-lite"/>
    </source>
</evidence>
<dbReference type="EC" id="5.2.1.8" evidence="3"/>
<keyword evidence="5 8" id="KW-0697">Rotamase</keyword>
<dbReference type="RefSeq" id="WP_184702297.1">
    <property type="nucleotide sequence ID" value="NZ_BAABEG010000005.1"/>
</dbReference>
<evidence type="ECO:0000313" key="12">
    <source>
        <dbReference type="Proteomes" id="UP000536262"/>
    </source>
</evidence>
<sequence length="307" mass="33066">MTRHTLIDNVGTAARPAAAMPSACESGGCGSSSHDPRLAPAPPSFGAVIVNGVEIEPEAIALEIQHHPAPDGVTAWKEAARALAIRELLLQEARHLGIEPDSQEDEAGRGEIEEDAIIRVLLERQLEPAAAGEEECRRYYQNRINRFRTPDLFEASHILIEPDGDDDGAWASAEAQASAIVAELGDDPQMFASAAREFSKCPSAHQNGSLGQIRRGELVDAVQTALEALPEGTTGREPVRSRFGWHVLRLQRKIDGRTLPFDVVKDKIVDMLEARAWAVAASHYTAKLARSAEIEGVQIDPAAIGGA</sequence>
<dbReference type="Pfam" id="PF00639">
    <property type="entry name" value="Rotamase"/>
    <property type="match status" value="1"/>
</dbReference>
<evidence type="ECO:0000259" key="10">
    <source>
        <dbReference type="PROSITE" id="PS50198"/>
    </source>
</evidence>
<protein>
    <recommendedName>
        <fullName evidence="4">Parvulin-like PPIase</fullName>
        <ecNumber evidence="3">5.2.1.8</ecNumber>
    </recommendedName>
    <alternativeName>
        <fullName evidence="6">Peptidyl-prolyl cis-trans isomerase plp</fullName>
    </alternativeName>
    <alternativeName>
        <fullName evidence="7">Rotamase plp</fullName>
    </alternativeName>
</protein>
<dbReference type="Gene3D" id="3.10.50.40">
    <property type="match status" value="1"/>
</dbReference>
<reference evidence="11 12" key="1">
    <citation type="submission" date="2020-08" db="EMBL/GenBank/DDBJ databases">
        <title>Genomic Encyclopedia of Type Strains, Phase IV (KMG-IV): sequencing the most valuable type-strain genomes for metagenomic binning, comparative biology and taxonomic classification.</title>
        <authorList>
            <person name="Goeker M."/>
        </authorList>
    </citation>
    <scope>NUCLEOTIDE SEQUENCE [LARGE SCALE GENOMIC DNA]</scope>
    <source>
        <strain evidence="11 12">DSM 7051</strain>
    </source>
</reference>
<dbReference type="GO" id="GO:0003755">
    <property type="term" value="F:peptidyl-prolyl cis-trans isomerase activity"/>
    <property type="evidence" value="ECO:0007669"/>
    <property type="project" value="UniProtKB-KW"/>
</dbReference>
<dbReference type="SUPFAM" id="SSF109998">
    <property type="entry name" value="Triger factor/SurA peptide-binding domain-like"/>
    <property type="match status" value="1"/>
</dbReference>
<gene>
    <name evidence="11" type="ORF">GGR00_005347</name>
</gene>
<dbReference type="PROSITE" id="PS50198">
    <property type="entry name" value="PPIC_PPIASE_2"/>
    <property type="match status" value="1"/>
</dbReference>
<feature type="region of interest" description="Disordered" evidence="9">
    <location>
        <begin position="20"/>
        <end position="40"/>
    </location>
</feature>
<name>A0A7X0KNW2_9HYPH</name>
<proteinExistence type="inferred from homology"/>
<dbReference type="InterPro" id="IPR050245">
    <property type="entry name" value="PrsA_foldase"/>
</dbReference>
<evidence type="ECO:0000256" key="4">
    <source>
        <dbReference type="ARBA" id="ARBA00018370"/>
    </source>
</evidence>
<evidence type="ECO:0000256" key="7">
    <source>
        <dbReference type="ARBA" id="ARBA00031484"/>
    </source>
</evidence>
<evidence type="ECO:0000256" key="6">
    <source>
        <dbReference type="ARBA" id="ARBA00030642"/>
    </source>
</evidence>
<organism evidence="11 12">
    <name type="scientific">Aminobacter aganoensis</name>
    <dbReference type="NCBI Taxonomy" id="83264"/>
    <lineage>
        <taxon>Bacteria</taxon>
        <taxon>Pseudomonadati</taxon>
        <taxon>Pseudomonadota</taxon>
        <taxon>Alphaproteobacteria</taxon>
        <taxon>Hyphomicrobiales</taxon>
        <taxon>Phyllobacteriaceae</taxon>
        <taxon>Aminobacter</taxon>
    </lineage>
</organism>
<comment type="catalytic activity">
    <reaction evidence="1">
        <text>[protein]-peptidylproline (omega=180) = [protein]-peptidylproline (omega=0)</text>
        <dbReference type="Rhea" id="RHEA:16237"/>
        <dbReference type="Rhea" id="RHEA-COMP:10747"/>
        <dbReference type="Rhea" id="RHEA-COMP:10748"/>
        <dbReference type="ChEBI" id="CHEBI:83833"/>
        <dbReference type="ChEBI" id="CHEBI:83834"/>
        <dbReference type="EC" id="5.2.1.8"/>
    </reaction>
</comment>
<comment type="caution">
    <text evidence="11">The sequence shown here is derived from an EMBL/GenBank/DDBJ whole genome shotgun (WGS) entry which is preliminary data.</text>
</comment>
<accession>A0A7X0KNW2</accession>
<evidence type="ECO:0000256" key="2">
    <source>
        <dbReference type="ARBA" id="ARBA00007656"/>
    </source>
</evidence>
<dbReference type="PANTHER" id="PTHR47245:SF2">
    <property type="entry name" value="PEPTIDYL-PROLYL CIS-TRANS ISOMERASE HP_0175-RELATED"/>
    <property type="match status" value="1"/>
</dbReference>
<dbReference type="SUPFAM" id="SSF54534">
    <property type="entry name" value="FKBP-like"/>
    <property type="match status" value="1"/>
</dbReference>
<dbReference type="AlphaFoldDB" id="A0A7X0KNW2"/>
<dbReference type="PANTHER" id="PTHR47245">
    <property type="entry name" value="PEPTIDYLPROLYL ISOMERASE"/>
    <property type="match status" value="1"/>
</dbReference>
<evidence type="ECO:0000256" key="5">
    <source>
        <dbReference type="ARBA" id="ARBA00023110"/>
    </source>
</evidence>
<keyword evidence="12" id="KW-1185">Reference proteome</keyword>
<keyword evidence="8 11" id="KW-0413">Isomerase</keyword>
<comment type="similarity">
    <text evidence="2">Belongs to the PpiC/parvulin rotamase family.</text>
</comment>
<dbReference type="InterPro" id="IPR046357">
    <property type="entry name" value="PPIase_dom_sf"/>
</dbReference>
<evidence type="ECO:0000256" key="3">
    <source>
        <dbReference type="ARBA" id="ARBA00013194"/>
    </source>
</evidence>